<comment type="caution">
    <text evidence="2">The sequence shown here is derived from an EMBL/GenBank/DDBJ whole genome shotgun (WGS) entry which is preliminary data.</text>
</comment>
<evidence type="ECO:0000313" key="3">
    <source>
        <dbReference type="Proteomes" id="UP000028725"/>
    </source>
</evidence>
<evidence type="ECO:0000256" key="1">
    <source>
        <dbReference type="SAM" id="Phobius"/>
    </source>
</evidence>
<keyword evidence="1" id="KW-1133">Transmembrane helix</keyword>
<keyword evidence="1" id="KW-0472">Membrane</keyword>
<keyword evidence="3" id="KW-1185">Reference proteome</keyword>
<dbReference type="STRING" id="394096.DB31_2143"/>
<organism evidence="2 3">
    <name type="scientific">Hyalangium minutum</name>
    <dbReference type="NCBI Taxonomy" id="394096"/>
    <lineage>
        <taxon>Bacteria</taxon>
        <taxon>Pseudomonadati</taxon>
        <taxon>Myxococcota</taxon>
        <taxon>Myxococcia</taxon>
        <taxon>Myxococcales</taxon>
        <taxon>Cystobacterineae</taxon>
        <taxon>Archangiaceae</taxon>
        <taxon>Hyalangium</taxon>
    </lineage>
</organism>
<feature type="transmembrane region" description="Helical" evidence="1">
    <location>
        <begin position="39"/>
        <end position="60"/>
    </location>
</feature>
<evidence type="ECO:0000313" key="2">
    <source>
        <dbReference type="EMBL" id="KFE64349.1"/>
    </source>
</evidence>
<feature type="transmembrane region" description="Helical" evidence="1">
    <location>
        <begin position="12"/>
        <end position="33"/>
    </location>
</feature>
<dbReference type="RefSeq" id="WP_044194449.1">
    <property type="nucleotide sequence ID" value="NZ_JMCB01000014.1"/>
</dbReference>
<dbReference type="AlphaFoldDB" id="A0A085W9I6"/>
<reference evidence="2 3" key="1">
    <citation type="submission" date="2014-04" db="EMBL/GenBank/DDBJ databases">
        <title>Genome assembly of Hyalangium minutum DSM 14724.</title>
        <authorList>
            <person name="Sharma G."/>
            <person name="Subramanian S."/>
        </authorList>
    </citation>
    <scope>NUCLEOTIDE SEQUENCE [LARGE SCALE GENOMIC DNA]</scope>
    <source>
        <strain evidence="2 3">DSM 14724</strain>
    </source>
</reference>
<gene>
    <name evidence="2" type="ORF">DB31_2143</name>
</gene>
<sequence>MPAGGSVKLRALRTFVFLGLFLGGFFAAAGLMLVGEEGLLVGLMVMGLFLLLGGTVSFTLQQAPCPYCQGMLGGTFTSGLTLRDEKQQFECPHCFEWLVSHKAMVRALQDEDVVFAMLYTCPVFWNGGWPAECIVCGVPASRRMEAKTLQAGPLPLGTGAVADAAGAVKRVPYCEAHEAQVFVHQDDHGKLLLLFTDYGARRRYLAANARRVPVKLARPKRAAS</sequence>
<protein>
    <submittedName>
        <fullName evidence="2">Uncharacterized protein</fullName>
    </submittedName>
</protein>
<dbReference type="OrthoDB" id="9912855at2"/>
<accession>A0A085W9I6</accession>
<dbReference type="EMBL" id="JMCB01000014">
    <property type="protein sequence ID" value="KFE64349.1"/>
    <property type="molecule type" value="Genomic_DNA"/>
</dbReference>
<dbReference type="Proteomes" id="UP000028725">
    <property type="component" value="Unassembled WGS sequence"/>
</dbReference>
<name>A0A085W9I6_9BACT</name>
<keyword evidence="1" id="KW-0812">Transmembrane</keyword>
<proteinExistence type="predicted"/>